<proteinExistence type="predicted"/>
<evidence type="ECO:0000259" key="2">
    <source>
        <dbReference type="Pfam" id="PF09937"/>
    </source>
</evidence>
<dbReference type="EMBL" id="ASRX01000021">
    <property type="protein sequence ID" value="EYF05689.1"/>
    <property type="molecule type" value="Genomic_DNA"/>
</dbReference>
<keyword evidence="4" id="KW-1185">Reference proteome</keyword>
<reference evidence="3 4" key="1">
    <citation type="submission" date="2013-05" db="EMBL/GenBank/DDBJ databases">
        <title>Genome assembly of Chondromyces apiculatus DSM 436.</title>
        <authorList>
            <person name="Sharma G."/>
            <person name="Khatri I."/>
            <person name="Kaur C."/>
            <person name="Mayilraj S."/>
            <person name="Subramanian S."/>
        </authorList>
    </citation>
    <scope>NUCLEOTIDE SEQUENCE [LARGE SCALE GENOMIC DNA]</scope>
    <source>
        <strain evidence="3 4">DSM 436</strain>
    </source>
</reference>
<evidence type="ECO:0000313" key="4">
    <source>
        <dbReference type="Proteomes" id="UP000019678"/>
    </source>
</evidence>
<dbReference type="Pfam" id="PF09937">
    <property type="entry name" value="DUF2169"/>
    <property type="match status" value="1"/>
</dbReference>
<feature type="region of interest" description="Disordered" evidence="1">
    <location>
        <begin position="378"/>
        <end position="398"/>
    </location>
</feature>
<dbReference type="AlphaFoldDB" id="A0A017T8X6"/>
<evidence type="ECO:0000256" key="1">
    <source>
        <dbReference type="SAM" id="MobiDB-lite"/>
    </source>
</evidence>
<feature type="compositionally biased region" description="Pro residues" evidence="1">
    <location>
        <begin position="659"/>
        <end position="670"/>
    </location>
</feature>
<sequence length="688" mass="72303">MTQPARLSVVPVGPVACAATFWRERGRARVTAIVKATFSFAHDGPMPAIAPSPLVEQEIHHHHDPSLSVVATSDFAPHRQRVDVLLVGHACAPGGTPTQRLKVRLCVHRGGPLLDKVLEVVGDQGNHGIAPFARMPLTYEHAFGGNGHAENPLGKGVGAAAHPPNLVDPARPMQTAGFGPISETWPVRRRLLTLEQRRAVDTTPPEIDEGFDWAYFQAAPRDQQLHDLAGDEWLILEGVHATRPRIEAQLPGVRASARLYGLGAETPLLLRADTLYIDADAERCTVTFRAGIPVPAEVPLAELRLAAGVELHGAPVAWPDVVAAPKVALGAPLGRAAVMSTMEIDDSDLEVVEVKVPLPATTPNLLRMERTLVLDGASAAPGADPAPPRAESLGAVPSGGIPPGEVPIGVVPAHPIRAQLTVSLPLDTMLAETAQRDPLPFQHQESPEPHAPSRGTAALPGAPWSPEHAVIPPRLNVPLNATMDLAAAAAPAPAPAPEPVHATIGQLMALGHLSPVAALPVLDASRFPSPERSLLVQEPAFMVSAEPIAPQMLAATERSEAPVSEEPPTLATPDRGEARGEVPVPEEPPTLAAPDRGAAPLSEDPPTLAAPRLPAQPSAAPETPTPERIASTPPPPPAAALEEAPRADAENPGPWRQDAPPPEAPPPPARTPVRQPIKGGLYRKFPKS</sequence>
<feature type="region of interest" description="Disordered" evidence="1">
    <location>
        <begin position="555"/>
        <end position="688"/>
    </location>
</feature>
<gene>
    <name evidence="3" type="ORF">CAP_2979</name>
</gene>
<accession>A0A017T8X6</accession>
<dbReference type="STRING" id="1192034.CAP_2979"/>
<feature type="domain" description="DUF2169" evidence="2">
    <location>
        <begin position="26"/>
        <end position="289"/>
    </location>
</feature>
<organism evidence="3 4">
    <name type="scientific">Chondromyces apiculatus DSM 436</name>
    <dbReference type="NCBI Taxonomy" id="1192034"/>
    <lineage>
        <taxon>Bacteria</taxon>
        <taxon>Pseudomonadati</taxon>
        <taxon>Myxococcota</taxon>
        <taxon>Polyangia</taxon>
        <taxon>Polyangiales</taxon>
        <taxon>Polyangiaceae</taxon>
        <taxon>Chondromyces</taxon>
    </lineage>
</organism>
<dbReference type="eggNOG" id="COG5351">
    <property type="taxonomic scope" value="Bacteria"/>
</dbReference>
<dbReference type="Proteomes" id="UP000019678">
    <property type="component" value="Unassembled WGS sequence"/>
</dbReference>
<feature type="region of interest" description="Disordered" evidence="1">
    <location>
        <begin position="440"/>
        <end position="467"/>
    </location>
</feature>
<dbReference type="RefSeq" id="WP_052375335.1">
    <property type="nucleotide sequence ID" value="NZ_ASRX01000021.1"/>
</dbReference>
<evidence type="ECO:0000313" key="3">
    <source>
        <dbReference type="EMBL" id="EYF05689.1"/>
    </source>
</evidence>
<comment type="caution">
    <text evidence="3">The sequence shown here is derived from an EMBL/GenBank/DDBJ whole genome shotgun (WGS) entry which is preliminary data.</text>
</comment>
<dbReference type="InterPro" id="IPR018683">
    <property type="entry name" value="DUF2169"/>
</dbReference>
<dbReference type="OrthoDB" id="5516327at2"/>
<name>A0A017T8X6_9BACT</name>
<protein>
    <recommendedName>
        <fullName evidence="2">DUF2169 domain-containing protein</fullName>
    </recommendedName>
</protein>